<protein>
    <recommendedName>
        <fullName evidence="1">DUF5916 domain-containing protein</fullName>
    </recommendedName>
</protein>
<accession>A0A2A5WEI6</accession>
<comment type="caution">
    <text evidence="2">The sequence shown here is derived from an EMBL/GenBank/DDBJ whole genome shotgun (WGS) entry which is preliminary data.</text>
</comment>
<evidence type="ECO:0000313" key="2">
    <source>
        <dbReference type="EMBL" id="PDH34889.1"/>
    </source>
</evidence>
<dbReference type="Gene3D" id="2.60.40.1190">
    <property type="match status" value="1"/>
</dbReference>
<organism evidence="2 3">
    <name type="scientific">OM182 bacterium MED-G28</name>
    <dbReference type="NCBI Taxonomy" id="1986256"/>
    <lineage>
        <taxon>Bacteria</taxon>
        <taxon>Pseudomonadati</taxon>
        <taxon>Pseudomonadota</taxon>
        <taxon>Gammaproteobacteria</taxon>
        <taxon>OMG group</taxon>
        <taxon>OM182 clade</taxon>
    </lineage>
</organism>
<reference evidence="2 3" key="1">
    <citation type="submission" date="2017-08" db="EMBL/GenBank/DDBJ databases">
        <title>Fine stratification of microbial communities through a metagenomic profile of the photic zone.</title>
        <authorList>
            <person name="Haro-Moreno J.M."/>
            <person name="Lopez-Perez M."/>
            <person name="De La Torre J."/>
            <person name="Picazo A."/>
            <person name="Camacho A."/>
            <person name="Rodriguez-Valera F."/>
        </authorList>
    </citation>
    <scope>NUCLEOTIDE SEQUENCE [LARGE SCALE GENOMIC DNA]</scope>
    <source>
        <strain evidence="2">MED-G28</strain>
    </source>
</reference>
<feature type="domain" description="DUF5916" evidence="1">
    <location>
        <begin position="243"/>
        <end position="799"/>
    </location>
</feature>
<proteinExistence type="predicted"/>
<evidence type="ECO:0000313" key="3">
    <source>
        <dbReference type="Proteomes" id="UP000219329"/>
    </source>
</evidence>
<dbReference type="AlphaFoldDB" id="A0A2A5WEI6"/>
<dbReference type="SUPFAM" id="SSF49344">
    <property type="entry name" value="CBD9-like"/>
    <property type="match status" value="1"/>
</dbReference>
<dbReference type="EMBL" id="NTJZ01000002">
    <property type="protein sequence ID" value="PDH34889.1"/>
    <property type="molecule type" value="Genomic_DNA"/>
</dbReference>
<evidence type="ECO:0000259" key="1">
    <source>
        <dbReference type="Pfam" id="PF19313"/>
    </source>
</evidence>
<dbReference type="Proteomes" id="UP000219329">
    <property type="component" value="Unassembled WGS sequence"/>
</dbReference>
<name>A0A2A5WEI6_9GAMM</name>
<dbReference type="Pfam" id="PF19313">
    <property type="entry name" value="DUF5916"/>
    <property type="match status" value="1"/>
</dbReference>
<gene>
    <name evidence="2" type="ORF">CNF02_02380</name>
</gene>
<sequence>MSIIKNVSQFCNLMVISAVSFSSAQSIAQLPLPRITQVEEGDINILLDGFVDEPAWQSIPVIDGMKITDPDTLEDAPYRTDIRFFYTERGMYFSMVNHQPADSLIARMTDRDASPLLPVNDGIGVVIDASGDGRYGYGVRLGLGDSMTDMSLLPERQLNLQWDGAWDGRTQIIDEGWSAEIFVPWSMMPLPQAGNTRRIGLAFIRNVMERGELWGTPALPRTENVFLSGFQKYELSEIEPRRQLTIYPFISTDFDGVSHEAENKIGTDLYWRPTTNTLLSGTLNPDFGTVESDDVVVNLTAFETFFPEKRTFFLEGQDVFNTSPRSIAQNVRGPGGPITLLNTRRIGGASRYSVPDGIGVRPTDLSQPTDLLGAVKFTGQNGNLRYGTLIASEDDSEIRGTLSDGTRVNLQATGSDYTVGRLLYEDTGSGGRRSIGWMGTNVSHPDIDSTVNAIDAHYFSADQRWIVDGQFMHSDVNGETGTGFLGDISYIPRRGVQHILTSTYIDDEFDMNDLGFISRNSQMNLDYNLVLTESNIPGLTSRMTMLTSVNKYNTEGDSVLSGQFVGRTWNYLNNDSFDVTLTYFPKRVDDRLGRGTGTFRIPERFGVRSNYSTDPAKKVAWTLNLEASQEDLGPKKITSGLGIVWRPDDRFSFDLALNYTDQEALLVHQGNGNYTSFEAHQWAPKLQSNFFISAKQQFRISMQWNSLKAFEDRFWQVNPGRLKHLSPVANPDNEPDDFVISRLTFQARYRWEIAPLSDLFIVYTRGSNLPSNSFSTFQDLFEQSWNDSIVDSFAIKLRYRFGS</sequence>
<dbReference type="InterPro" id="IPR045670">
    <property type="entry name" value="DUF5916"/>
</dbReference>